<keyword evidence="5" id="KW-1185">Reference proteome</keyword>
<evidence type="ECO:0000259" key="3">
    <source>
        <dbReference type="Pfam" id="PF03787"/>
    </source>
</evidence>
<feature type="region of interest" description="Disordered" evidence="2">
    <location>
        <begin position="756"/>
        <end position="793"/>
    </location>
</feature>
<evidence type="ECO:0000256" key="1">
    <source>
        <dbReference type="ARBA" id="ARBA00023118"/>
    </source>
</evidence>
<gene>
    <name evidence="4" type="ORF">NEA10_16975</name>
</gene>
<proteinExistence type="predicted"/>
<dbReference type="Pfam" id="PF03787">
    <property type="entry name" value="RAMPs"/>
    <property type="match status" value="1"/>
</dbReference>
<sequence>MSVLKGELKIDKNGSIELQFDDNSNESKTLGIGKKILTNSLYTSHRRDPQALNGLEVEFELDNNQPCRVREVGGVFQARPRPKTVNPNVFHNPYNFVPALPRNKITGELGDRKPIGHGRYHANQWTGRIAVKLTTITPLLIPDASEMEEDGQGHKTFPTRLDAQGKPYLPPTSLRGMLRSAYEAVTNSRLSVLDPHDMRLAYRMPAQMGLQMVPARIENNEIKLYPGTSGIGSDGRPEGPMYAAWLPFYNPNSTRPRRQLTYPDGSLPQHGDAVDFWAEKFERQNSSGGSVFSYWKVRKIVKSGGDLGTAPNRSSGSGRHQSIGQDLRQFSGFVYITNKNIDGKHDERVFFSQDPPICCPLSNDLRSQWKELITNYQETHKEDLRKGWTSPPALNNSCWSRQVISGAAERQLSEGSLCYAKARNSGQRCQVEGLYPVMITRGLFNQAPISLLHSSLKPATQADKSQLSPADRVFGWVNQQGKGSYKGQLRIHSVTCQSDDPLHDFSHTPVPLAILGQPKPQQAGFYNAQDRQGKPLNGRGKGSGYNSTNQGLRGRKVYVHHQGLPTSHWNNPQQDQTQRDVQGHYQEYRRPQNNGVEQKDDQNRSMKNWVKVGTEFTFDIDVVNLSEVELGGLLYLLTLPDLHFHRLGGGKPLGFGSVRLDLIESQTDLRPGQDWSEFYQTLLPDEVVVKPINVSQCVETYQKAVEAAYGGEFNNVRFITAFGRSAKGFDDNAAVHYPRVTPHPTPEGEAFKWFVENERESRDESGMKLTLPDLADPAPDSFPIQPTKTNTQS</sequence>
<dbReference type="CDD" id="cd09726">
    <property type="entry name" value="RAMP_I_III"/>
    <property type="match status" value="1"/>
</dbReference>
<evidence type="ECO:0000256" key="2">
    <source>
        <dbReference type="SAM" id="MobiDB-lite"/>
    </source>
</evidence>
<feature type="domain" description="CRISPR type III-associated protein" evidence="3">
    <location>
        <begin position="132"/>
        <end position="190"/>
    </location>
</feature>
<dbReference type="EMBL" id="CP098611">
    <property type="protein sequence ID" value="USR90509.1"/>
    <property type="molecule type" value="Genomic_DNA"/>
</dbReference>
<feature type="compositionally biased region" description="Basic and acidic residues" evidence="2">
    <location>
        <begin position="756"/>
        <end position="766"/>
    </location>
</feature>
<name>A0ABY5AMR2_9CYAN</name>
<keyword evidence="1" id="KW-0051">Antiviral defense</keyword>
<organism evidence="4 5">
    <name type="scientific">Phormidium yuhuli AB48</name>
    <dbReference type="NCBI Taxonomy" id="2940671"/>
    <lineage>
        <taxon>Bacteria</taxon>
        <taxon>Bacillati</taxon>
        <taxon>Cyanobacteriota</taxon>
        <taxon>Cyanophyceae</taxon>
        <taxon>Oscillatoriophycideae</taxon>
        <taxon>Oscillatoriales</taxon>
        <taxon>Oscillatoriaceae</taxon>
        <taxon>Phormidium</taxon>
        <taxon>Phormidium yuhuli</taxon>
    </lineage>
</organism>
<dbReference type="InterPro" id="IPR005537">
    <property type="entry name" value="RAMP_III_fam"/>
</dbReference>
<feature type="region of interest" description="Disordered" evidence="2">
    <location>
        <begin position="147"/>
        <end position="168"/>
    </location>
</feature>
<dbReference type="NCBIfam" id="TIGR03986">
    <property type="entry name" value="TIGR03986 family CRISPR-associated RAMP protein"/>
    <property type="match status" value="1"/>
</dbReference>
<dbReference type="Proteomes" id="UP001056708">
    <property type="component" value="Chromosome"/>
</dbReference>
<dbReference type="InterPro" id="IPR023825">
    <property type="entry name" value="CRISPR-assoc_RAMP_BGP1436"/>
</dbReference>
<feature type="region of interest" description="Disordered" evidence="2">
    <location>
        <begin position="523"/>
        <end position="553"/>
    </location>
</feature>
<evidence type="ECO:0000313" key="5">
    <source>
        <dbReference type="Proteomes" id="UP001056708"/>
    </source>
</evidence>
<feature type="compositionally biased region" description="Polar residues" evidence="2">
    <location>
        <begin position="784"/>
        <end position="793"/>
    </location>
</feature>
<dbReference type="RefSeq" id="WP_252662537.1">
    <property type="nucleotide sequence ID" value="NZ_CP098611.1"/>
</dbReference>
<reference evidence="4" key="1">
    <citation type="submission" date="2022-06" db="EMBL/GenBank/DDBJ databases">
        <title>Genome sequence of Phormidium yuhuli AB48 isolated from an industrial photobioreactor environment.</title>
        <authorList>
            <person name="Qiu Y."/>
            <person name="Noonan A.J.C."/>
            <person name="Dofher K."/>
            <person name="Koch M."/>
            <person name="Kieft B."/>
            <person name="Lin X."/>
            <person name="Ziels R.M."/>
            <person name="Hallam S.J."/>
        </authorList>
    </citation>
    <scope>NUCLEOTIDE SEQUENCE</scope>
    <source>
        <strain evidence="4">AB48</strain>
    </source>
</reference>
<accession>A0ABY5AMR2</accession>
<protein>
    <submittedName>
        <fullName evidence="4">TIGR03986 family CRISPR-associated RAMP protein</fullName>
    </submittedName>
</protein>
<evidence type="ECO:0000313" key="4">
    <source>
        <dbReference type="EMBL" id="USR90509.1"/>
    </source>
</evidence>